<accession>A0A9Q0JMQ4</accession>
<gene>
    <name evidence="13" type="ORF">Tsubulata_005943</name>
</gene>
<feature type="compositionally biased region" description="Basic and acidic residues" evidence="11">
    <location>
        <begin position="148"/>
        <end position="165"/>
    </location>
</feature>
<evidence type="ECO:0000256" key="8">
    <source>
        <dbReference type="PROSITE-ProRule" id="PRU00108"/>
    </source>
</evidence>
<dbReference type="InterPro" id="IPR045224">
    <property type="entry name" value="HDZip_class_I_plant"/>
</dbReference>
<name>A0A9Q0JMQ4_9ROSI</name>
<keyword evidence="5 10" id="KW-0804">Transcription</keyword>
<comment type="subcellular location">
    <subcellularLocation>
        <location evidence="1 8 9">Nucleus</location>
    </subcellularLocation>
</comment>
<keyword evidence="2 10" id="KW-0805">Transcription regulation</keyword>
<organism evidence="13 14">
    <name type="scientific">Turnera subulata</name>
    <dbReference type="NCBI Taxonomy" id="218843"/>
    <lineage>
        <taxon>Eukaryota</taxon>
        <taxon>Viridiplantae</taxon>
        <taxon>Streptophyta</taxon>
        <taxon>Embryophyta</taxon>
        <taxon>Tracheophyta</taxon>
        <taxon>Spermatophyta</taxon>
        <taxon>Magnoliopsida</taxon>
        <taxon>eudicotyledons</taxon>
        <taxon>Gunneridae</taxon>
        <taxon>Pentapetalae</taxon>
        <taxon>rosids</taxon>
        <taxon>fabids</taxon>
        <taxon>Malpighiales</taxon>
        <taxon>Passifloraceae</taxon>
        <taxon>Turnera</taxon>
    </lineage>
</organism>
<dbReference type="InterPro" id="IPR000047">
    <property type="entry name" value="HTH_motif"/>
</dbReference>
<dbReference type="GO" id="GO:0045893">
    <property type="term" value="P:positive regulation of DNA-templated transcription"/>
    <property type="evidence" value="ECO:0007669"/>
    <property type="project" value="TreeGrafter"/>
</dbReference>
<evidence type="ECO:0000256" key="10">
    <source>
        <dbReference type="RuleBase" id="RU369038"/>
    </source>
</evidence>
<comment type="function">
    <text evidence="10">Transcription factor.</text>
</comment>
<keyword evidence="14" id="KW-1185">Reference proteome</keyword>
<dbReference type="InterPro" id="IPR009057">
    <property type="entry name" value="Homeodomain-like_sf"/>
</dbReference>
<dbReference type="SMART" id="SM00389">
    <property type="entry name" value="HOX"/>
    <property type="match status" value="1"/>
</dbReference>
<dbReference type="PRINTS" id="PR00031">
    <property type="entry name" value="HTHREPRESSR"/>
</dbReference>
<dbReference type="SUPFAM" id="SSF46689">
    <property type="entry name" value="Homeodomain-like"/>
    <property type="match status" value="1"/>
</dbReference>
<dbReference type="PANTHER" id="PTHR24326">
    <property type="entry name" value="HOMEOBOX-LEUCINE ZIPPER PROTEIN"/>
    <property type="match status" value="1"/>
</dbReference>
<dbReference type="GO" id="GO:0000981">
    <property type="term" value="F:DNA-binding transcription factor activity, RNA polymerase II-specific"/>
    <property type="evidence" value="ECO:0007669"/>
    <property type="project" value="UniProtKB-UniRule"/>
</dbReference>
<dbReference type="GO" id="GO:0005634">
    <property type="term" value="C:nucleus"/>
    <property type="evidence" value="ECO:0007669"/>
    <property type="project" value="UniProtKB-SubCell"/>
</dbReference>
<comment type="similarity">
    <text evidence="7 10">Belongs to the HD-ZIP homeobox family. Class I subfamily.</text>
</comment>
<feature type="region of interest" description="Disordered" evidence="11">
    <location>
        <begin position="126"/>
        <end position="196"/>
    </location>
</feature>
<evidence type="ECO:0000256" key="7">
    <source>
        <dbReference type="ARBA" id="ARBA00025748"/>
    </source>
</evidence>
<dbReference type="CDD" id="cd00086">
    <property type="entry name" value="homeodomain"/>
    <property type="match status" value="1"/>
</dbReference>
<dbReference type="InterPro" id="IPR017970">
    <property type="entry name" value="Homeobox_CS"/>
</dbReference>
<evidence type="ECO:0000313" key="13">
    <source>
        <dbReference type="EMBL" id="KAJ4846345.1"/>
    </source>
</evidence>
<proteinExistence type="inferred from homology"/>
<keyword evidence="6 8" id="KW-0539">Nucleus</keyword>
<dbReference type="PROSITE" id="PS00027">
    <property type="entry name" value="HOMEOBOX_1"/>
    <property type="match status" value="1"/>
</dbReference>
<dbReference type="EMBL" id="JAKUCV010001446">
    <property type="protein sequence ID" value="KAJ4846345.1"/>
    <property type="molecule type" value="Genomic_DNA"/>
</dbReference>
<dbReference type="Pfam" id="PF02183">
    <property type="entry name" value="HALZ"/>
    <property type="match status" value="1"/>
</dbReference>
<dbReference type="Gene3D" id="1.10.10.60">
    <property type="entry name" value="Homeodomain-like"/>
    <property type="match status" value="1"/>
</dbReference>
<evidence type="ECO:0000313" key="14">
    <source>
        <dbReference type="Proteomes" id="UP001141552"/>
    </source>
</evidence>
<evidence type="ECO:0000259" key="12">
    <source>
        <dbReference type="PROSITE" id="PS50071"/>
    </source>
</evidence>
<sequence length="237" mass="27300">MLPRDLPLALKMEDSFQGLDLGLQTLSCFQKKANKKRFSDEQIKFLEYTFESESRPESRMKQQLATDLGLQPRQVAIWFQNRRARLKTKQIERDYSILKQSYDALASNFESLKRENQSLQSQLQKLKTPHLKQLETRSNEPDQTESSGDDRSGSKDVEFESKEKSTLLLEGCGHREDNTTSTDHNSISIESTGEESDILDLAEGREATLTSSDWHGFESNYLLEESTSSSQWWEFLS</sequence>
<evidence type="ECO:0000256" key="2">
    <source>
        <dbReference type="ARBA" id="ARBA00023015"/>
    </source>
</evidence>
<dbReference type="Pfam" id="PF00046">
    <property type="entry name" value="Homeodomain"/>
    <property type="match status" value="1"/>
</dbReference>
<feature type="domain" description="Homeobox" evidence="12">
    <location>
        <begin position="29"/>
        <end position="89"/>
    </location>
</feature>
<dbReference type="PANTHER" id="PTHR24326:SF552">
    <property type="entry name" value="HOMEOBOX-LEUCINE ZIPPER PROTEIN"/>
    <property type="match status" value="1"/>
</dbReference>
<feature type="DNA-binding region" description="Homeobox" evidence="8">
    <location>
        <begin position="31"/>
        <end position="90"/>
    </location>
</feature>
<comment type="caution">
    <text evidence="13">The sequence shown here is derived from an EMBL/GenBank/DDBJ whole genome shotgun (WGS) entry which is preliminary data.</text>
</comment>
<evidence type="ECO:0000256" key="1">
    <source>
        <dbReference type="ARBA" id="ARBA00004123"/>
    </source>
</evidence>
<evidence type="ECO:0000256" key="6">
    <source>
        <dbReference type="ARBA" id="ARBA00023242"/>
    </source>
</evidence>
<reference evidence="13" key="2">
    <citation type="journal article" date="2023" name="Plants (Basel)">
        <title>Annotation of the Turnera subulata (Passifloraceae) Draft Genome Reveals the S-Locus Evolved after the Divergence of Turneroideae from Passifloroideae in a Stepwise Manner.</title>
        <authorList>
            <person name="Henning P.M."/>
            <person name="Roalson E.H."/>
            <person name="Mir W."/>
            <person name="McCubbin A.G."/>
            <person name="Shore J.S."/>
        </authorList>
    </citation>
    <scope>NUCLEOTIDE SEQUENCE</scope>
    <source>
        <strain evidence="13">F60SS</strain>
    </source>
</reference>
<evidence type="ECO:0000256" key="4">
    <source>
        <dbReference type="ARBA" id="ARBA00023155"/>
    </source>
</evidence>
<dbReference type="InterPro" id="IPR001356">
    <property type="entry name" value="HD"/>
</dbReference>
<dbReference type="OrthoDB" id="6159439at2759"/>
<dbReference type="InterPro" id="IPR003106">
    <property type="entry name" value="Leu_zip_homeo"/>
</dbReference>
<keyword evidence="4 8" id="KW-0371">Homeobox</keyword>
<protein>
    <recommendedName>
        <fullName evidence="10">Homeobox-leucine zipper protein</fullName>
    </recommendedName>
    <alternativeName>
        <fullName evidence="10">HD-ZIP protein</fullName>
    </alternativeName>
    <alternativeName>
        <fullName evidence="10">Homeodomain transcription factor</fullName>
    </alternativeName>
</protein>
<evidence type="ECO:0000256" key="5">
    <source>
        <dbReference type="ARBA" id="ARBA00023163"/>
    </source>
</evidence>
<reference evidence="13" key="1">
    <citation type="submission" date="2022-02" db="EMBL/GenBank/DDBJ databases">
        <authorList>
            <person name="Henning P.M."/>
            <person name="McCubbin A.G."/>
            <person name="Shore J.S."/>
        </authorList>
    </citation>
    <scope>NUCLEOTIDE SEQUENCE</scope>
    <source>
        <strain evidence="13">F60SS</strain>
        <tissue evidence="13">Leaves</tissue>
    </source>
</reference>
<dbReference type="PROSITE" id="PS50071">
    <property type="entry name" value="HOMEOBOX_2"/>
    <property type="match status" value="1"/>
</dbReference>
<feature type="compositionally biased region" description="Polar residues" evidence="11">
    <location>
        <begin position="179"/>
        <end position="191"/>
    </location>
</feature>
<evidence type="ECO:0000256" key="11">
    <source>
        <dbReference type="SAM" id="MobiDB-lite"/>
    </source>
</evidence>
<evidence type="ECO:0000256" key="3">
    <source>
        <dbReference type="ARBA" id="ARBA00023125"/>
    </source>
</evidence>
<dbReference type="Proteomes" id="UP001141552">
    <property type="component" value="Unassembled WGS sequence"/>
</dbReference>
<evidence type="ECO:0000256" key="9">
    <source>
        <dbReference type="RuleBase" id="RU000682"/>
    </source>
</evidence>
<dbReference type="AlphaFoldDB" id="A0A9Q0JMQ4"/>
<dbReference type="GO" id="GO:0043565">
    <property type="term" value="F:sequence-specific DNA binding"/>
    <property type="evidence" value="ECO:0007669"/>
    <property type="project" value="InterPro"/>
</dbReference>
<keyword evidence="3 8" id="KW-0238">DNA-binding</keyword>